<feature type="compositionally biased region" description="Low complexity" evidence="1">
    <location>
        <begin position="39"/>
        <end position="49"/>
    </location>
</feature>
<organism evidence="2 3">
    <name type="scientific">Streptomyces desertarenae</name>
    <dbReference type="NCBI Taxonomy" id="2666184"/>
    <lineage>
        <taxon>Bacteria</taxon>
        <taxon>Bacillati</taxon>
        <taxon>Actinomycetota</taxon>
        <taxon>Actinomycetes</taxon>
        <taxon>Kitasatosporales</taxon>
        <taxon>Streptomycetaceae</taxon>
        <taxon>Streptomyces</taxon>
    </lineage>
</organism>
<feature type="region of interest" description="Disordered" evidence="1">
    <location>
        <begin position="39"/>
        <end position="61"/>
    </location>
</feature>
<feature type="region of interest" description="Disordered" evidence="1">
    <location>
        <begin position="202"/>
        <end position="228"/>
    </location>
</feature>
<dbReference type="RefSeq" id="WP_380902752.1">
    <property type="nucleotide sequence ID" value="NZ_JBHUFU010000013.1"/>
</dbReference>
<name>A0ABW4PN18_9ACTN</name>
<reference evidence="3" key="1">
    <citation type="journal article" date="2019" name="Int. J. Syst. Evol. Microbiol.">
        <title>The Global Catalogue of Microorganisms (GCM) 10K type strain sequencing project: providing services to taxonomists for standard genome sequencing and annotation.</title>
        <authorList>
            <consortium name="The Broad Institute Genomics Platform"/>
            <consortium name="The Broad Institute Genome Sequencing Center for Infectious Disease"/>
            <person name="Wu L."/>
            <person name="Ma J."/>
        </authorList>
    </citation>
    <scope>NUCLEOTIDE SEQUENCE [LARGE SCALE GENOMIC DNA]</scope>
    <source>
        <strain evidence="3">CGMCC 4.7455</strain>
    </source>
</reference>
<dbReference type="EMBL" id="JBHUFU010000013">
    <property type="protein sequence ID" value="MFD1832136.1"/>
    <property type="molecule type" value="Genomic_DNA"/>
</dbReference>
<evidence type="ECO:0000256" key="1">
    <source>
        <dbReference type="SAM" id="MobiDB-lite"/>
    </source>
</evidence>
<keyword evidence="3" id="KW-1185">Reference proteome</keyword>
<gene>
    <name evidence="2" type="ORF">ACFSJS_21170</name>
</gene>
<protein>
    <recommendedName>
        <fullName evidence="4">Diguanylate cyclase</fullName>
    </recommendedName>
</protein>
<proteinExistence type="predicted"/>
<evidence type="ECO:0000313" key="2">
    <source>
        <dbReference type="EMBL" id="MFD1832136.1"/>
    </source>
</evidence>
<accession>A0ABW4PN18</accession>
<evidence type="ECO:0000313" key="3">
    <source>
        <dbReference type="Proteomes" id="UP001597365"/>
    </source>
</evidence>
<evidence type="ECO:0008006" key="4">
    <source>
        <dbReference type="Google" id="ProtNLM"/>
    </source>
</evidence>
<sequence length="228" mass="24538">MTNHPDATTCIDRPALRVAHAPHVAHTLHTRYVPWPVGRPAAPDPAHAPARADRGGAAGQEDGTACAYRADVTARGPVNGTTVAVLLGRHEAPSRRLVLCWLREQARRIADGLDPDPAVRWAGDGTLVHLPGQPADVPTELRRWCEDGERQEAASARLAEGLSFRLTTADHTGTYALRAWPVGVTPPRPGRPPLTYVRWPHQPPPWVSAPRSGTPVPRRGAGAPALPR</sequence>
<dbReference type="Proteomes" id="UP001597365">
    <property type="component" value="Unassembled WGS sequence"/>
</dbReference>
<comment type="caution">
    <text evidence="2">The sequence shown here is derived from an EMBL/GenBank/DDBJ whole genome shotgun (WGS) entry which is preliminary data.</text>
</comment>